<sequence>MSKRSVTEVQTVSSSDSRDPKKPFGSHPKRNDADDEMGEFEDGWEDEYESDGEVVDEEAEDGMDVDEEVLPPIEETEEQPPAADVFIPGLHKLGEDEVLEADESSYIMRHEMGVDWPCLSFDVLRDNLGDERQRYPATAYIVAGSQAPAGQSNQISVFKMSSLHKTQRNAEESDSDDEDDDEVVDEDPVVETRSVPHIGGVNRIRAQPLSPSTPLPPVSQPYYVASWAETGKVHIWDVRPLIEALDTPGYSLPKQRVSTPAFTITSHGRAEGFAMDWASSGGANPSALRILTGDVHSKIYLTTTTTSGFNMLTQPFVSHTSSVEDLQWSPTEATVFASCSADQSIQIWDVRSKGRKSVAGIDQAHPSDVNVISWNRSTAYLLLSGGDEGGINVWDLRNVKKRGTTGTEPTPVAALNFHRAPITSIEWHPTDESSFAASGADDTVTLWDLALEADTEQEGVTMNGDVPVPPQLLFQHAGQKEIKEVHWHPQIPGTVISTGYDGFNVFKTISI</sequence>
<gene>
    <name evidence="1" type="ORF">NM688_g7624</name>
</gene>
<organism evidence="1 2">
    <name type="scientific">Phlebia brevispora</name>
    <dbReference type="NCBI Taxonomy" id="194682"/>
    <lineage>
        <taxon>Eukaryota</taxon>
        <taxon>Fungi</taxon>
        <taxon>Dikarya</taxon>
        <taxon>Basidiomycota</taxon>
        <taxon>Agaricomycotina</taxon>
        <taxon>Agaricomycetes</taxon>
        <taxon>Polyporales</taxon>
        <taxon>Meruliaceae</taxon>
        <taxon>Phlebia</taxon>
    </lineage>
</organism>
<reference evidence="1" key="1">
    <citation type="submission" date="2022-07" db="EMBL/GenBank/DDBJ databases">
        <title>Genome Sequence of Phlebia brevispora.</title>
        <authorList>
            <person name="Buettner E."/>
        </authorList>
    </citation>
    <scope>NUCLEOTIDE SEQUENCE</scope>
    <source>
        <strain evidence="1">MPL23</strain>
    </source>
</reference>
<comment type="caution">
    <text evidence="1">The sequence shown here is derived from an EMBL/GenBank/DDBJ whole genome shotgun (WGS) entry which is preliminary data.</text>
</comment>
<evidence type="ECO:0000313" key="2">
    <source>
        <dbReference type="Proteomes" id="UP001148662"/>
    </source>
</evidence>
<proteinExistence type="predicted"/>
<dbReference type="EMBL" id="JANHOG010001827">
    <property type="protein sequence ID" value="KAJ3531081.1"/>
    <property type="molecule type" value="Genomic_DNA"/>
</dbReference>
<dbReference type="Proteomes" id="UP001148662">
    <property type="component" value="Unassembled WGS sequence"/>
</dbReference>
<keyword evidence="2" id="KW-1185">Reference proteome</keyword>
<name>A0ACC1S324_9APHY</name>
<evidence type="ECO:0000313" key="1">
    <source>
        <dbReference type="EMBL" id="KAJ3531081.1"/>
    </source>
</evidence>
<protein>
    <submittedName>
        <fullName evidence="1">Uncharacterized protein</fullName>
    </submittedName>
</protein>
<accession>A0ACC1S324</accession>